<feature type="compositionally biased region" description="Basic and acidic residues" evidence="1">
    <location>
        <begin position="202"/>
        <end position="216"/>
    </location>
</feature>
<feature type="compositionally biased region" description="Acidic residues" evidence="1">
    <location>
        <begin position="257"/>
        <end position="293"/>
    </location>
</feature>
<organism evidence="2 3">
    <name type="scientific">Globodera pallida</name>
    <name type="common">Potato cyst nematode worm</name>
    <name type="synonym">Heterodera pallida</name>
    <dbReference type="NCBI Taxonomy" id="36090"/>
    <lineage>
        <taxon>Eukaryota</taxon>
        <taxon>Metazoa</taxon>
        <taxon>Ecdysozoa</taxon>
        <taxon>Nematoda</taxon>
        <taxon>Chromadorea</taxon>
        <taxon>Rhabditida</taxon>
        <taxon>Tylenchina</taxon>
        <taxon>Tylenchomorpha</taxon>
        <taxon>Tylenchoidea</taxon>
        <taxon>Heteroderidae</taxon>
        <taxon>Heteroderinae</taxon>
        <taxon>Globodera</taxon>
    </lineage>
</organism>
<evidence type="ECO:0000313" key="2">
    <source>
        <dbReference type="Proteomes" id="UP000050741"/>
    </source>
</evidence>
<keyword evidence="2" id="KW-1185">Reference proteome</keyword>
<name>A0A183CIL5_GLOPA</name>
<sequence length="440" mass="48615">MPTTGAGAGQSGQPPKKRVLQFRNDAILVQTRRYEPNPAEWTAFDAQSQQPQRQMIRGGNNIRAEHAQKGKETAAAAAAGWHLISVDGAVQHVEPELVPAGDDDEQMRPTAAAFVESAAGAADEVSGEDQPIETGTNHRSLDDAGDQCQQLLSDIRALLGVPEMSAEETANALERCGTKTPREICAEMLQMLEAPLGSEMSDSEHSKEKRPVDGEKAAAPAATNSSDILHSSEAEEATEEATNLVVTRREVEAVQQAEEEEETHEDDAEVDQNEEEDDEEEEVEAVQQAEEEEETHKDDSEEDQNGEDDDEDEEEVEAVQQAEEEEETHEDDSEEEQNGEDDEEDEEEEEEEESLLPPGLFDDASSGEENADQVGQKRASPKLPRPAIGFGLHPYRVGAARFDHQSRTEEFQKWKEASATMTPLERWQKAKRGILHRVIM</sequence>
<reference evidence="2" key="1">
    <citation type="submission" date="2013-12" db="EMBL/GenBank/DDBJ databases">
        <authorList>
            <person name="Aslett M."/>
        </authorList>
    </citation>
    <scope>NUCLEOTIDE SEQUENCE [LARGE SCALE GENOMIC DNA]</scope>
    <source>
        <strain evidence="2">Lindley</strain>
    </source>
</reference>
<reference evidence="3" key="3">
    <citation type="submission" date="2016-06" db="UniProtKB">
        <authorList>
            <consortium name="WormBaseParasite"/>
        </authorList>
    </citation>
    <scope>IDENTIFICATION</scope>
</reference>
<protein>
    <submittedName>
        <fullName evidence="3">Uncharacterized protein</fullName>
    </submittedName>
</protein>
<feature type="region of interest" description="Disordered" evidence="1">
    <location>
        <begin position="196"/>
        <end position="387"/>
    </location>
</feature>
<dbReference type="Proteomes" id="UP000050741">
    <property type="component" value="Unassembled WGS sequence"/>
</dbReference>
<dbReference type="WBParaSite" id="GPLIN_001272100">
    <property type="protein sequence ID" value="GPLIN_001272100"/>
    <property type="gene ID" value="GPLIN_001272100"/>
</dbReference>
<feature type="compositionally biased region" description="Acidic residues" evidence="1">
    <location>
        <begin position="300"/>
        <end position="354"/>
    </location>
</feature>
<dbReference type="AlphaFoldDB" id="A0A183CIL5"/>
<reference evidence="2" key="2">
    <citation type="submission" date="2014-05" db="EMBL/GenBank/DDBJ databases">
        <title>The genome and life-stage specific transcriptomes of Globodera pallida elucidate key aspects of plant parasitism by a cyst nematode.</title>
        <authorList>
            <person name="Cotton J.A."/>
            <person name="Lilley C.J."/>
            <person name="Jones L.M."/>
            <person name="Kikuchi T."/>
            <person name="Reid A.J."/>
            <person name="Thorpe P."/>
            <person name="Tsai I.J."/>
            <person name="Beasley H."/>
            <person name="Blok V."/>
            <person name="Cock P.J.A."/>
            <person name="Van den Akker S.E."/>
            <person name="Holroyd N."/>
            <person name="Hunt M."/>
            <person name="Mantelin S."/>
            <person name="Naghra H."/>
            <person name="Pain A."/>
            <person name="Palomares-Rius J.E."/>
            <person name="Zarowiecki M."/>
            <person name="Berriman M."/>
            <person name="Jones J.T."/>
            <person name="Urwin P.E."/>
        </authorList>
    </citation>
    <scope>NUCLEOTIDE SEQUENCE [LARGE SCALE GENOMIC DNA]</scope>
    <source>
        <strain evidence="2">Lindley</strain>
    </source>
</reference>
<evidence type="ECO:0000313" key="3">
    <source>
        <dbReference type="WBParaSite" id="GPLIN_001272100"/>
    </source>
</evidence>
<accession>A0A183CIL5</accession>
<proteinExistence type="predicted"/>
<feature type="region of interest" description="Disordered" evidence="1">
    <location>
        <begin position="122"/>
        <end position="142"/>
    </location>
</feature>
<evidence type="ECO:0000256" key="1">
    <source>
        <dbReference type="SAM" id="MobiDB-lite"/>
    </source>
</evidence>